<evidence type="ECO:0000313" key="14">
    <source>
        <dbReference type="EMBL" id="TRX95849.1"/>
    </source>
</evidence>
<dbReference type="PANTHER" id="PTHR32361">
    <property type="entry name" value="FERRIC/CUPRIC REDUCTASE TRANSMEMBRANE COMPONENT"/>
    <property type="match status" value="1"/>
</dbReference>
<sequence>MLNFVTHRPSKLPKAPPTIPEVALLRRASKPKYYPEQAVNYLLRRLGNVLHYRVPSIAFDRKFGNTHTTYLRMELHLLAMFPYSEFKEPIWGFHTCVLEPELKERTNLAYSHSPEAMASPSSPNMPTSSPSSSASSNTAWLTARTKINADILSYYAISLAALIAIFVVGHWTRRLAWSASRSMIFQPAIVLSSLRKLPGFTSVGHAILVVIFVALNALFSFYRVDYSKLSNPASRFGWMATGNLAFVVFLALKNTPLAVLTAYSYERLNSLHQIAGYTTLLYAILHASLYTYYFIHNGKTEILHEDIVTAGIVLGFAMFFTVLAGSILRRFKYELFYVVHLALFVVIVVTLGLHRPSFDPDKTLIVTVFIGALWFSDRLIRATRLAYNSINNEATIFPLPNGGTRIVLKKPMTRARPGKHCYVWLPHIRTFETHPFTIVATEPLELIINSYSGFTRDLHKHASKNPGAQLKVSVEGPYGTFPDPMEYDKVVLVAGGSGATFAIGLAADMLRRMSPDSTKQVELIWATRGRDNMAWFTRHLNHIIAHECAPKIALKLHLTRVETTEIPSPPILQSPSQISTAAASIPTSIREKSLESPILSAQTSSVALYETDLEKTNTNEKVECIQEEIPSPGQEMGLPVLYGRPDIEACVREAITAVPKDKRIFIAVCGPSGLVDTVRNTTAGCIHVDGPSVELHCEQFGW</sequence>
<keyword evidence="10" id="KW-0325">Glycoprotein</keyword>
<dbReference type="InterPro" id="IPR051410">
    <property type="entry name" value="Ferric/Cupric_Reductase"/>
</dbReference>
<organism evidence="14 15">
    <name type="scientific">Xylaria flabelliformis</name>
    <dbReference type="NCBI Taxonomy" id="2512241"/>
    <lineage>
        <taxon>Eukaryota</taxon>
        <taxon>Fungi</taxon>
        <taxon>Dikarya</taxon>
        <taxon>Ascomycota</taxon>
        <taxon>Pezizomycotina</taxon>
        <taxon>Sordariomycetes</taxon>
        <taxon>Xylariomycetidae</taxon>
        <taxon>Xylariales</taxon>
        <taxon>Xylariaceae</taxon>
        <taxon>Xylaria</taxon>
    </lineage>
</organism>
<evidence type="ECO:0000256" key="5">
    <source>
        <dbReference type="ARBA" id="ARBA00022982"/>
    </source>
</evidence>
<evidence type="ECO:0000256" key="12">
    <source>
        <dbReference type="SAM" id="Phobius"/>
    </source>
</evidence>
<dbReference type="CDD" id="cd06186">
    <property type="entry name" value="NOX_Duox_like_FAD_NADP"/>
    <property type="match status" value="1"/>
</dbReference>
<feature type="transmembrane region" description="Helical" evidence="12">
    <location>
        <begin position="307"/>
        <end position="328"/>
    </location>
</feature>
<dbReference type="InterPro" id="IPR013130">
    <property type="entry name" value="Fe3_Rdtase_TM_dom"/>
</dbReference>
<evidence type="ECO:0000313" key="15">
    <source>
        <dbReference type="Proteomes" id="UP000319160"/>
    </source>
</evidence>
<keyword evidence="4 12" id="KW-0812">Transmembrane</keyword>
<feature type="transmembrane region" description="Helical" evidence="12">
    <location>
        <begin position="275"/>
        <end position="295"/>
    </location>
</feature>
<evidence type="ECO:0000256" key="11">
    <source>
        <dbReference type="SAM" id="MobiDB-lite"/>
    </source>
</evidence>
<keyword evidence="6 12" id="KW-1133">Transmembrane helix</keyword>
<dbReference type="PANTHER" id="PTHR32361:SF9">
    <property type="entry name" value="FERRIC REDUCTASE TRANSMEMBRANE COMPONENT 3-RELATED"/>
    <property type="match status" value="1"/>
</dbReference>
<dbReference type="AlphaFoldDB" id="A0A553I6L4"/>
<comment type="caution">
    <text evidence="14">The sequence shown here is derived from an EMBL/GenBank/DDBJ whole genome shotgun (WGS) entry which is preliminary data.</text>
</comment>
<feature type="transmembrane region" description="Helical" evidence="12">
    <location>
        <begin position="335"/>
        <end position="354"/>
    </location>
</feature>
<dbReference type="OrthoDB" id="10006946at2759"/>
<keyword evidence="7" id="KW-0560">Oxidoreductase</keyword>
<comment type="subcellular location">
    <subcellularLocation>
        <location evidence="1">Membrane</location>
        <topology evidence="1">Multi-pass membrane protein</topology>
    </subcellularLocation>
</comment>
<dbReference type="GO" id="GO:0005886">
    <property type="term" value="C:plasma membrane"/>
    <property type="evidence" value="ECO:0007669"/>
    <property type="project" value="TreeGrafter"/>
</dbReference>
<feature type="compositionally biased region" description="Low complexity" evidence="11">
    <location>
        <begin position="116"/>
        <end position="134"/>
    </location>
</feature>
<dbReference type="GO" id="GO:0000293">
    <property type="term" value="F:ferric-chelate reductase activity"/>
    <property type="evidence" value="ECO:0007669"/>
    <property type="project" value="UniProtKB-ARBA"/>
</dbReference>
<dbReference type="SUPFAM" id="SSF52343">
    <property type="entry name" value="Ferredoxin reductase-like, C-terminal NADP-linked domain"/>
    <property type="match status" value="1"/>
</dbReference>
<dbReference type="STRING" id="2512241.A0A553I6L4"/>
<dbReference type="InterPro" id="IPR013112">
    <property type="entry name" value="FAD-bd_8"/>
</dbReference>
<feature type="transmembrane region" description="Helical" evidence="12">
    <location>
        <begin position="206"/>
        <end position="224"/>
    </location>
</feature>
<dbReference type="SFLD" id="SFLDG01168">
    <property type="entry name" value="Ferric_reductase_subgroup_(FRE"/>
    <property type="match status" value="1"/>
</dbReference>
<name>A0A553I6L4_9PEZI</name>
<dbReference type="Pfam" id="PF08030">
    <property type="entry name" value="NAD_binding_6"/>
    <property type="match status" value="1"/>
</dbReference>
<dbReference type="Pfam" id="PF01794">
    <property type="entry name" value="Ferric_reduct"/>
    <property type="match status" value="1"/>
</dbReference>
<evidence type="ECO:0000256" key="9">
    <source>
        <dbReference type="ARBA" id="ARBA00023136"/>
    </source>
</evidence>
<proteinExistence type="inferred from homology"/>
<accession>A0A553I6L4</accession>
<evidence type="ECO:0000256" key="1">
    <source>
        <dbReference type="ARBA" id="ARBA00004141"/>
    </source>
</evidence>
<feature type="transmembrane region" description="Helical" evidence="12">
    <location>
        <begin position="490"/>
        <end position="510"/>
    </location>
</feature>
<dbReference type="Pfam" id="PF08022">
    <property type="entry name" value="FAD_binding_8"/>
    <property type="match status" value="1"/>
</dbReference>
<evidence type="ECO:0000256" key="2">
    <source>
        <dbReference type="ARBA" id="ARBA00006278"/>
    </source>
</evidence>
<evidence type="ECO:0000259" key="13">
    <source>
        <dbReference type="PROSITE" id="PS51384"/>
    </source>
</evidence>
<dbReference type="SFLD" id="SFLDS00052">
    <property type="entry name" value="Ferric_Reductase_Domain"/>
    <property type="match status" value="1"/>
</dbReference>
<dbReference type="Gene3D" id="3.40.50.80">
    <property type="entry name" value="Nucleotide-binding domain of ferredoxin-NADP reductase (FNR) module"/>
    <property type="match status" value="1"/>
</dbReference>
<evidence type="ECO:0000256" key="6">
    <source>
        <dbReference type="ARBA" id="ARBA00022989"/>
    </source>
</evidence>
<feature type="domain" description="FAD-binding FR-type" evidence="13">
    <location>
        <begin position="372"/>
        <end position="484"/>
    </location>
</feature>
<dbReference type="InterPro" id="IPR013121">
    <property type="entry name" value="Fe_red_NAD-bd_6"/>
</dbReference>
<dbReference type="Proteomes" id="UP000319160">
    <property type="component" value="Unassembled WGS sequence"/>
</dbReference>
<dbReference type="PROSITE" id="PS51384">
    <property type="entry name" value="FAD_FR"/>
    <property type="match status" value="1"/>
</dbReference>
<dbReference type="GO" id="GO:0006879">
    <property type="term" value="P:intracellular iron ion homeostasis"/>
    <property type="evidence" value="ECO:0007669"/>
    <property type="project" value="TreeGrafter"/>
</dbReference>
<evidence type="ECO:0000256" key="3">
    <source>
        <dbReference type="ARBA" id="ARBA00022448"/>
    </source>
</evidence>
<dbReference type="InterPro" id="IPR017927">
    <property type="entry name" value="FAD-bd_FR_type"/>
</dbReference>
<protein>
    <recommendedName>
        <fullName evidence="13">FAD-binding FR-type domain-containing protein</fullName>
    </recommendedName>
</protein>
<gene>
    <name evidence="14" type="ORF">FHL15_003403</name>
</gene>
<comment type="similarity">
    <text evidence="2">Belongs to the ferric reductase (FRE) family.</text>
</comment>
<evidence type="ECO:0000256" key="4">
    <source>
        <dbReference type="ARBA" id="ARBA00022692"/>
    </source>
</evidence>
<dbReference type="GO" id="GO:0015677">
    <property type="term" value="P:copper ion import"/>
    <property type="evidence" value="ECO:0007669"/>
    <property type="project" value="TreeGrafter"/>
</dbReference>
<keyword evidence="5" id="KW-0249">Electron transport</keyword>
<evidence type="ECO:0000256" key="7">
    <source>
        <dbReference type="ARBA" id="ARBA00023002"/>
    </source>
</evidence>
<dbReference type="GO" id="GO:0006826">
    <property type="term" value="P:iron ion transport"/>
    <property type="evidence" value="ECO:0007669"/>
    <property type="project" value="TreeGrafter"/>
</dbReference>
<evidence type="ECO:0000256" key="8">
    <source>
        <dbReference type="ARBA" id="ARBA00023065"/>
    </source>
</evidence>
<keyword evidence="9 12" id="KW-0472">Membrane</keyword>
<feature type="transmembrane region" description="Helical" evidence="12">
    <location>
        <begin position="151"/>
        <end position="169"/>
    </location>
</feature>
<keyword evidence="15" id="KW-1185">Reference proteome</keyword>
<reference evidence="15" key="1">
    <citation type="submission" date="2019-06" db="EMBL/GenBank/DDBJ databases">
        <title>Draft genome sequence of the griseofulvin-producing fungus Xylaria cubensis strain G536.</title>
        <authorList>
            <person name="Mead M.E."/>
            <person name="Raja H.A."/>
            <person name="Steenwyk J.L."/>
            <person name="Knowles S.L."/>
            <person name="Oberlies N.H."/>
            <person name="Rokas A."/>
        </authorList>
    </citation>
    <scope>NUCLEOTIDE SEQUENCE [LARGE SCALE GENOMIC DNA]</scope>
    <source>
        <strain evidence="15">G536</strain>
    </source>
</reference>
<keyword evidence="3" id="KW-0813">Transport</keyword>
<dbReference type="EMBL" id="VFLP01000014">
    <property type="protein sequence ID" value="TRX95849.1"/>
    <property type="molecule type" value="Genomic_DNA"/>
</dbReference>
<feature type="transmembrane region" description="Helical" evidence="12">
    <location>
        <begin position="244"/>
        <end position="263"/>
    </location>
</feature>
<feature type="region of interest" description="Disordered" evidence="11">
    <location>
        <begin position="113"/>
        <end position="134"/>
    </location>
</feature>
<dbReference type="InterPro" id="IPR039261">
    <property type="entry name" value="FNR_nucleotide-bd"/>
</dbReference>
<keyword evidence="8" id="KW-0406">Ion transport</keyword>
<evidence type="ECO:0000256" key="10">
    <source>
        <dbReference type="ARBA" id="ARBA00023180"/>
    </source>
</evidence>